<evidence type="ECO:0000313" key="2">
    <source>
        <dbReference type="Proteomes" id="UP000790709"/>
    </source>
</evidence>
<comment type="caution">
    <text evidence="1">The sequence shown here is derived from an EMBL/GenBank/DDBJ whole genome shotgun (WGS) entry which is preliminary data.</text>
</comment>
<dbReference type="EMBL" id="MU266381">
    <property type="protein sequence ID" value="KAH7926502.1"/>
    <property type="molecule type" value="Genomic_DNA"/>
</dbReference>
<protein>
    <submittedName>
        <fullName evidence="1">RNA-binding domain-containing protein</fullName>
    </submittedName>
</protein>
<proteinExistence type="predicted"/>
<keyword evidence="2" id="KW-1185">Reference proteome</keyword>
<sequence>MSKLYVGNLSWSTTDDSLRSTFGQFGEVTDSIVMCDRETGRSRGFGFVTMATEDQAQSAIDNMNEQDFDGRRIKVNMANARPSGGGGGGFGGGRGGGGYGGGGYGGRGGGGGGYGGGGYNSGGGGGYGGGGYSGGGGY</sequence>
<organism evidence="1 2">
    <name type="scientific">Leucogyrophana mollusca</name>
    <dbReference type="NCBI Taxonomy" id="85980"/>
    <lineage>
        <taxon>Eukaryota</taxon>
        <taxon>Fungi</taxon>
        <taxon>Dikarya</taxon>
        <taxon>Basidiomycota</taxon>
        <taxon>Agaricomycotina</taxon>
        <taxon>Agaricomycetes</taxon>
        <taxon>Agaricomycetidae</taxon>
        <taxon>Boletales</taxon>
        <taxon>Boletales incertae sedis</taxon>
        <taxon>Leucogyrophana</taxon>
    </lineage>
</organism>
<name>A0ACB8BLQ4_9AGAM</name>
<dbReference type="Proteomes" id="UP000790709">
    <property type="component" value="Unassembled WGS sequence"/>
</dbReference>
<evidence type="ECO:0000313" key="1">
    <source>
        <dbReference type="EMBL" id="KAH7926502.1"/>
    </source>
</evidence>
<accession>A0ACB8BLQ4</accession>
<gene>
    <name evidence="1" type="ORF">BV22DRAFT_1104240</name>
</gene>
<reference evidence="1" key="1">
    <citation type="journal article" date="2021" name="New Phytol.">
        <title>Evolutionary innovations through gain and loss of genes in the ectomycorrhizal Boletales.</title>
        <authorList>
            <person name="Wu G."/>
            <person name="Miyauchi S."/>
            <person name="Morin E."/>
            <person name="Kuo A."/>
            <person name="Drula E."/>
            <person name="Varga T."/>
            <person name="Kohler A."/>
            <person name="Feng B."/>
            <person name="Cao Y."/>
            <person name="Lipzen A."/>
            <person name="Daum C."/>
            <person name="Hundley H."/>
            <person name="Pangilinan J."/>
            <person name="Johnson J."/>
            <person name="Barry K."/>
            <person name="LaButti K."/>
            <person name="Ng V."/>
            <person name="Ahrendt S."/>
            <person name="Min B."/>
            <person name="Choi I.G."/>
            <person name="Park H."/>
            <person name="Plett J.M."/>
            <person name="Magnuson J."/>
            <person name="Spatafora J.W."/>
            <person name="Nagy L.G."/>
            <person name="Henrissat B."/>
            <person name="Grigoriev I.V."/>
            <person name="Yang Z.L."/>
            <person name="Xu J."/>
            <person name="Martin F.M."/>
        </authorList>
    </citation>
    <scope>NUCLEOTIDE SEQUENCE</scope>
    <source>
        <strain evidence="1">KUC20120723A-06</strain>
    </source>
</reference>